<gene>
    <name evidence="2" type="ORF">SASPL_138771</name>
</gene>
<feature type="signal peptide" evidence="1">
    <location>
        <begin position="1"/>
        <end position="15"/>
    </location>
</feature>
<proteinExistence type="predicted"/>
<evidence type="ECO:0000256" key="1">
    <source>
        <dbReference type="SAM" id="SignalP"/>
    </source>
</evidence>
<keyword evidence="3" id="KW-1185">Reference proteome</keyword>
<sequence length="151" mass="16403">MFCLSILVIVGPELGLEVIDDVLLNLESLGQHIRVDLWVRPEHRIGNGYGTRILAPEAGKCNRVGLSDVELEVNETLWEDEHISRVQVLGEELVLLGGGIGRVGSDEPHVESAFHQKEGFSSTRMGVGRVDPVRGEVEASCEDGIHELGAA</sequence>
<dbReference type="AlphaFoldDB" id="A0A8X8WVD0"/>
<accession>A0A8X8WVD0</accession>
<keyword evidence="1" id="KW-0732">Signal</keyword>
<name>A0A8X8WVD0_SALSN</name>
<evidence type="ECO:0000313" key="3">
    <source>
        <dbReference type="Proteomes" id="UP000298416"/>
    </source>
</evidence>
<protein>
    <submittedName>
        <fullName evidence="2">Uncharacterized protein</fullName>
    </submittedName>
</protein>
<reference evidence="2" key="2">
    <citation type="submission" date="2020-08" db="EMBL/GenBank/DDBJ databases">
        <title>Plant Genome Project.</title>
        <authorList>
            <person name="Zhang R.-G."/>
        </authorList>
    </citation>
    <scope>NUCLEOTIDE SEQUENCE</scope>
    <source>
        <strain evidence="2">Huo1</strain>
        <tissue evidence="2">Leaf</tissue>
    </source>
</reference>
<dbReference type="Proteomes" id="UP000298416">
    <property type="component" value="Unassembled WGS sequence"/>
</dbReference>
<comment type="caution">
    <text evidence="2">The sequence shown here is derived from an EMBL/GenBank/DDBJ whole genome shotgun (WGS) entry which is preliminary data.</text>
</comment>
<organism evidence="2">
    <name type="scientific">Salvia splendens</name>
    <name type="common">Scarlet sage</name>
    <dbReference type="NCBI Taxonomy" id="180675"/>
    <lineage>
        <taxon>Eukaryota</taxon>
        <taxon>Viridiplantae</taxon>
        <taxon>Streptophyta</taxon>
        <taxon>Embryophyta</taxon>
        <taxon>Tracheophyta</taxon>
        <taxon>Spermatophyta</taxon>
        <taxon>Magnoliopsida</taxon>
        <taxon>eudicotyledons</taxon>
        <taxon>Gunneridae</taxon>
        <taxon>Pentapetalae</taxon>
        <taxon>asterids</taxon>
        <taxon>lamiids</taxon>
        <taxon>Lamiales</taxon>
        <taxon>Lamiaceae</taxon>
        <taxon>Nepetoideae</taxon>
        <taxon>Mentheae</taxon>
        <taxon>Salviinae</taxon>
        <taxon>Salvia</taxon>
        <taxon>Salvia subgen. Calosphace</taxon>
        <taxon>core Calosphace</taxon>
    </lineage>
</organism>
<evidence type="ECO:0000313" key="2">
    <source>
        <dbReference type="EMBL" id="KAG6401903.1"/>
    </source>
</evidence>
<reference evidence="2" key="1">
    <citation type="submission" date="2018-01" db="EMBL/GenBank/DDBJ databases">
        <authorList>
            <person name="Mao J.F."/>
        </authorList>
    </citation>
    <scope>NUCLEOTIDE SEQUENCE</scope>
    <source>
        <strain evidence="2">Huo1</strain>
        <tissue evidence="2">Leaf</tissue>
    </source>
</reference>
<feature type="chain" id="PRO_5036468400" evidence="1">
    <location>
        <begin position="16"/>
        <end position="151"/>
    </location>
</feature>
<dbReference type="EMBL" id="PNBA02000014">
    <property type="protein sequence ID" value="KAG6401903.1"/>
    <property type="molecule type" value="Genomic_DNA"/>
</dbReference>